<name>A0A5D0NC60_9ACTN</name>
<evidence type="ECO:0000256" key="4">
    <source>
        <dbReference type="ARBA" id="ARBA00022970"/>
    </source>
</evidence>
<evidence type="ECO:0000259" key="6">
    <source>
        <dbReference type="Pfam" id="PF13458"/>
    </source>
</evidence>
<evidence type="ECO:0000313" key="7">
    <source>
        <dbReference type="EMBL" id="TYB41963.1"/>
    </source>
</evidence>
<evidence type="ECO:0000256" key="2">
    <source>
        <dbReference type="ARBA" id="ARBA00022448"/>
    </source>
</evidence>
<dbReference type="CDD" id="cd06342">
    <property type="entry name" value="PBP1_ABC_LIVBP-like"/>
    <property type="match status" value="1"/>
</dbReference>
<dbReference type="Proteomes" id="UP000323380">
    <property type="component" value="Unassembled WGS sequence"/>
</dbReference>
<evidence type="ECO:0000256" key="5">
    <source>
        <dbReference type="SAM" id="MobiDB-lite"/>
    </source>
</evidence>
<dbReference type="Pfam" id="PF13458">
    <property type="entry name" value="Peripla_BP_6"/>
    <property type="match status" value="1"/>
</dbReference>
<keyword evidence="2" id="KW-0813">Transport</keyword>
<keyword evidence="8" id="KW-1185">Reference proteome</keyword>
<dbReference type="PRINTS" id="PR00337">
    <property type="entry name" value="LEUILEVALBP"/>
</dbReference>
<dbReference type="STRING" id="1220554.GCA_001552135_01176"/>
<comment type="caution">
    <text evidence="7">The sequence shown here is derived from an EMBL/GenBank/DDBJ whole genome shotgun (WGS) entry which is preliminary data.</text>
</comment>
<accession>A0A5D0NC60</accession>
<sequence length="456" mass="46518">MLGRLDAGAPTFHAFTIPPASDGGPMTAAKRGSSGHPPEGPGGDPQTPRPEVRPRTRLPSRPRGRRFRGVAVVGIGVLVAPLAAGCGDSGGSDGSGPIKIGVPAPLSGDSASAGQDILAAAKVAAAEINKAGGVKGRKIDIVEADDQCSAQQGAQAAQKLLNSKVVAVAGGYCSGAAVPAIPIYGRRSVPFVMDASTNPSLTDTGKGKVFRTCGRDDNQGLVAAKFMTGPLGAKRVALLHDNTTYAKGLADAAANSVKQAGGQVVYEDALQPGQSDYSPVLTKAASTNPDVLYFTGYFAEAGLLMKQRKQLGLKFTLMGGDATTDSTVLKTAGPAADGYIATTAPLAKDLPAAAGFVSAYKAANNADPGPFSVYEYDAVKVIAKAIGDAGSTDGKDVIDALHKIKDFPGITGPITFDQKGDRTDPLYITVQVQAGAFTAYKKLDKSGGTWVDAKTS</sequence>
<dbReference type="InterPro" id="IPR000709">
    <property type="entry name" value="Leu_Ile_Val-bd"/>
</dbReference>
<evidence type="ECO:0000256" key="3">
    <source>
        <dbReference type="ARBA" id="ARBA00022729"/>
    </source>
</evidence>
<dbReference type="PANTHER" id="PTHR47151">
    <property type="entry name" value="LEU/ILE/VAL-BINDING ABC TRANSPORTER SUBUNIT"/>
    <property type="match status" value="1"/>
</dbReference>
<proteinExistence type="inferred from homology"/>
<dbReference type="AlphaFoldDB" id="A0A5D0NC60"/>
<evidence type="ECO:0000256" key="1">
    <source>
        <dbReference type="ARBA" id="ARBA00010062"/>
    </source>
</evidence>
<protein>
    <submittedName>
        <fullName evidence="7">Branched-chain amino acid ABC transporter substrate-binding protein</fullName>
    </submittedName>
</protein>
<keyword evidence="4" id="KW-0029">Amino-acid transport</keyword>
<feature type="compositionally biased region" description="Basic residues" evidence="5">
    <location>
        <begin position="55"/>
        <end position="65"/>
    </location>
</feature>
<dbReference type="InterPro" id="IPR028081">
    <property type="entry name" value="Leu-bd"/>
</dbReference>
<dbReference type="SUPFAM" id="SSF53822">
    <property type="entry name" value="Periplasmic binding protein-like I"/>
    <property type="match status" value="1"/>
</dbReference>
<dbReference type="PANTHER" id="PTHR47151:SF2">
    <property type="entry name" value="AMINO ACID BINDING PROTEIN"/>
    <property type="match status" value="1"/>
</dbReference>
<feature type="domain" description="Leucine-binding protein" evidence="6">
    <location>
        <begin position="97"/>
        <end position="434"/>
    </location>
</feature>
<feature type="region of interest" description="Disordered" evidence="5">
    <location>
        <begin position="1"/>
        <end position="65"/>
    </location>
</feature>
<organism evidence="7 8">
    <name type="scientific">Actinomadura chibensis</name>
    <dbReference type="NCBI Taxonomy" id="392828"/>
    <lineage>
        <taxon>Bacteria</taxon>
        <taxon>Bacillati</taxon>
        <taxon>Actinomycetota</taxon>
        <taxon>Actinomycetes</taxon>
        <taxon>Streptosporangiales</taxon>
        <taxon>Thermomonosporaceae</taxon>
        <taxon>Actinomadura</taxon>
    </lineage>
</organism>
<dbReference type="GO" id="GO:0006865">
    <property type="term" value="P:amino acid transport"/>
    <property type="evidence" value="ECO:0007669"/>
    <property type="project" value="UniProtKB-KW"/>
</dbReference>
<keyword evidence="3" id="KW-0732">Signal</keyword>
<dbReference type="EMBL" id="VSFG01000009">
    <property type="protein sequence ID" value="TYB41963.1"/>
    <property type="molecule type" value="Genomic_DNA"/>
</dbReference>
<dbReference type="InterPro" id="IPR028082">
    <property type="entry name" value="Peripla_BP_I"/>
</dbReference>
<evidence type="ECO:0000313" key="8">
    <source>
        <dbReference type="Proteomes" id="UP000323380"/>
    </source>
</evidence>
<comment type="similarity">
    <text evidence="1">Belongs to the leucine-binding protein family.</text>
</comment>
<gene>
    <name evidence="7" type="ORF">FXF69_34165</name>
</gene>
<dbReference type="Gene3D" id="3.40.50.2300">
    <property type="match status" value="2"/>
</dbReference>
<reference evidence="7 8" key="1">
    <citation type="submission" date="2019-08" db="EMBL/GenBank/DDBJ databases">
        <title>Actinomadura sp. nov. CYP1-5 isolated from mountain soil.</title>
        <authorList>
            <person name="Songsumanus A."/>
            <person name="Kuncharoen N."/>
            <person name="Kudo T."/>
            <person name="Yuki M."/>
            <person name="Igarashi Y."/>
            <person name="Tanasupawat S."/>
        </authorList>
    </citation>
    <scope>NUCLEOTIDE SEQUENCE [LARGE SCALE GENOMIC DNA]</scope>
    <source>
        <strain evidence="7 8">JCM 14158</strain>
    </source>
</reference>